<feature type="binding site" evidence="7">
    <location>
        <position position="187"/>
    </location>
    <ligand>
        <name>Na(+)</name>
        <dbReference type="ChEBI" id="CHEBI:29101"/>
        <label>1</label>
    </ligand>
</feature>
<evidence type="ECO:0000256" key="6">
    <source>
        <dbReference type="ARBA" id="ARBA00023136"/>
    </source>
</evidence>
<evidence type="ECO:0000256" key="5">
    <source>
        <dbReference type="ARBA" id="ARBA00022989"/>
    </source>
</evidence>
<feature type="transmembrane region" description="Helical" evidence="9">
    <location>
        <begin position="538"/>
        <end position="558"/>
    </location>
</feature>
<feature type="binding site" evidence="7">
    <location>
        <position position="423"/>
    </location>
    <ligand>
        <name>Na(+)</name>
        <dbReference type="ChEBI" id="CHEBI:29101"/>
        <label>1</label>
    </ligand>
</feature>
<evidence type="ECO:0000256" key="9">
    <source>
        <dbReference type="SAM" id="Phobius"/>
    </source>
</evidence>
<feature type="transmembrane region" description="Helical" evidence="9">
    <location>
        <begin position="202"/>
        <end position="224"/>
    </location>
</feature>
<feature type="transmembrane region" description="Helical" evidence="9">
    <location>
        <begin position="516"/>
        <end position="532"/>
    </location>
</feature>
<keyword evidence="5 9" id="KW-1133">Transmembrane helix</keyword>
<keyword evidence="7" id="KW-0915">Sodium</keyword>
<feature type="binding site" evidence="7">
    <location>
        <position position="180"/>
    </location>
    <ligand>
        <name>Na(+)</name>
        <dbReference type="ChEBI" id="CHEBI:29101"/>
        <label>1</label>
    </ligand>
</feature>
<dbReference type="GO" id="GO:0015179">
    <property type="term" value="F:L-amino acid transmembrane transporter activity"/>
    <property type="evidence" value="ECO:0007669"/>
    <property type="project" value="TreeGrafter"/>
</dbReference>
<evidence type="ECO:0000313" key="10">
    <source>
        <dbReference type="EMBL" id="CAD2195528.1"/>
    </source>
</evidence>
<dbReference type="PANTHER" id="PTHR11616">
    <property type="entry name" value="SODIUM/CHLORIDE DEPENDENT TRANSPORTER"/>
    <property type="match status" value="1"/>
</dbReference>
<dbReference type="Proteomes" id="UP000580250">
    <property type="component" value="Unassembled WGS sequence"/>
</dbReference>
<evidence type="ECO:0000313" key="11">
    <source>
        <dbReference type="Proteomes" id="UP000580250"/>
    </source>
</evidence>
<sequence>MSRISTTDSSYFDTPSNTNSKVALRSQIDKIYSHKERFKNNMQISPEKIQELELLLMELEKLIEHDNYEASALLCVKCLVLIEEMDHLSPIPILVSPPTPIIKNPLLASNEILQPHFNGDVQTQEDNSERNINRSGRLRTSLWNRLTGRSRTNREGITSERDGVRDLWGTQIEFFLSCLGFIVGGGNTLRFPAMIFEFGGAFFIPYVIFMVIFGLPLVYMHLAIGQFSGLSANAAFHKMMPIASGLGWALVLLSVPVSIYYIFYVVWGLVYLWFALQGLVAAGGHESVWEKCQTDWINKLNCCELSRHRCFFNETNQITAPEAFFHQDIREPALGQIQDHLVISLVFSWILVFFGVFKGLGSIGWAVSITATVPYLLLIILLLRGISLKGAYSGLVYLFTIPDIRRLWCLRIWRKAAECVFYSLGIDAGPLISMASFSRYRNNIYRDAVLLVIMFVIILLLIIWIEIHKYIAYLILFFRDSFTSILCGVVIFSFFGFMTSAQGIRISDIQDQLTSPSTYIAFTVYPGVTYYLEWGFIWAVLFYTVLTLSALDAEFAWLEMIANSIMNKFGSKRKRLENRLLISLCIFCCLCGIPFCTRGGIYIFHAIENLNSNWNSFSLSLVQVLVVCHVYGVDNFLEDIGEMLRAEKPPRPVLITGISREQFLWHRFCYFFGPCGGYIKWMWSLFAPIVLILLLFASILSYERVRFNNVELPFVFEMIAWITMIGPLLIVPGAAIWNIIEAFRNDRPIKDVFGTNNWRHKEEENKQPKHQDEGRQHLYSYIDPLSRGASAKSNKNISNFSSSWKKEHDDERYARVTQQLRQWTRQAGKSTSESNLTDRPELNQQNYDEYEDTNEFRESQYNVKAMSVVKYTMQKGLIQFPLHPVQQQKEIEIIETNELDKIKAFKSDDSFLFGPPPQLFQTNNHKASMYPDKLELTNLSLAANTSKNNIRRPQPIVVKRNVLPDKPYQ</sequence>
<dbReference type="PRINTS" id="PR00176">
    <property type="entry name" value="NANEUSMPORT"/>
</dbReference>
<dbReference type="OrthoDB" id="6581954at2759"/>
<dbReference type="CDD" id="cd10324">
    <property type="entry name" value="SLC6sbd"/>
    <property type="match status" value="1"/>
</dbReference>
<feature type="transmembrane region" description="Helical" evidence="9">
    <location>
        <begin position="340"/>
        <end position="357"/>
    </location>
</feature>
<feature type="transmembrane region" description="Helical" evidence="9">
    <location>
        <begin position="681"/>
        <end position="702"/>
    </location>
</feature>
<gene>
    <name evidence="10" type="ORF">MENT_LOCUS48627</name>
</gene>
<feature type="transmembrane region" description="Helical" evidence="9">
    <location>
        <begin position="616"/>
        <end position="637"/>
    </location>
</feature>
<accession>A0A6V7X8E6</accession>
<comment type="caution">
    <text evidence="10">The sequence shown here is derived from an EMBL/GenBank/DDBJ whole genome shotgun (WGS) entry which is preliminary data.</text>
</comment>
<comment type="subcellular location">
    <subcellularLocation>
        <location evidence="1">Membrane</location>
        <topology evidence="1">Multi-pass membrane protein</topology>
    </subcellularLocation>
</comment>
<dbReference type="GO" id="GO:0046872">
    <property type="term" value="F:metal ion binding"/>
    <property type="evidence" value="ECO:0007669"/>
    <property type="project" value="UniProtKB-KW"/>
</dbReference>
<proteinExistence type="predicted"/>
<evidence type="ECO:0000256" key="3">
    <source>
        <dbReference type="ARBA" id="ARBA00022692"/>
    </source>
</evidence>
<dbReference type="AlphaFoldDB" id="A0A6V7X8E6"/>
<feature type="transmembrane region" description="Helical" evidence="9">
    <location>
        <begin position="714"/>
        <end position="740"/>
    </location>
</feature>
<dbReference type="GO" id="GO:0005886">
    <property type="term" value="C:plasma membrane"/>
    <property type="evidence" value="ECO:0007669"/>
    <property type="project" value="TreeGrafter"/>
</dbReference>
<keyword evidence="7" id="KW-0479">Metal-binding</keyword>
<dbReference type="GO" id="GO:0089718">
    <property type="term" value="P:amino acid import across plasma membrane"/>
    <property type="evidence" value="ECO:0007669"/>
    <property type="project" value="TreeGrafter"/>
</dbReference>
<feature type="transmembrane region" description="Helical" evidence="9">
    <location>
        <begin position="363"/>
        <end position="383"/>
    </location>
</feature>
<dbReference type="PANTHER" id="PTHR11616:SF324">
    <property type="entry name" value="SODIUM-DEPENDENT TRANSPORTER SNF-12"/>
    <property type="match status" value="1"/>
</dbReference>
<dbReference type="Pfam" id="PF00209">
    <property type="entry name" value="SNF"/>
    <property type="match status" value="2"/>
</dbReference>
<evidence type="ECO:0000256" key="7">
    <source>
        <dbReference type="PIRSR" id="PIRSR600175-1"/>
    </source>
</evidence>
<reference evidence="10 11" key="1">
    <citation type="submission" date="2020-08" db="EMBL/GenBank/DDBJ databases">
        <authorList>
            <person name="Koutsovoulos G."/>
            <person name="Danchin GJ E."/>
        </authorList>
    </citation>
    <scope>NUCLEOTIDE SEQUENCE [LARGE SCALE GENOMIC DNA]</scope>
</reference>
<dbReference type="InterPro" id="IPR037272">
    <property type="entry name" value="SNS_sf"/>
</dbReference>
<feature type="transmembrane region" description="Helical" evidence="9">
    <location>
        <begin position="245"/>
        <end position="264"/>
    </location>
</feature>
<protein>
    <submittedName>
        <fullName evidence="10">Uncharacterized protein</fullName>
    </submittedName>
</protein>
<dbReference type="SUPFAM" id="SSF161070">
    <property type="entry name" value="SNF-like"/>
    <property type="match status" value="1"/>
</dbReference>
<keyword evidence="6 9" id="KW-0472">Membrane</keyword>
<keyword evidence="3 9" id="KW-0812">Transmembrane</keyword>
<keyword evidence="2" id="KW-0813">Transport</keyword>
<keyword evidence="4" id="KW-0769">Symport</keyword>
<feature type="compositionally biased region" description="Polar residues" evidence="8">
    <location>
        <begin position="823"/>
        <end position="835"/>
    </location>
</feature>
<evidence type="ECO:0000256" key="8">
    <source>
        <dbReference type="SAM" id="MobiDB-lite"/>
    </source>
</evidence>
<feature type="transmembrane region" description="Helical" evidence="9">
    <location>
        <begin position="579"/>
        <end position="604"/>
    </location>
</feature>
<dbReference type="GO" id="GO:0005283">
    <property type="term" value="F:amino acid:sodium symporter activity"/>
    <property type="evidence" value="ECO:0007669"/>
    <property type="project" value="TreeGrafter"/>
</dbReference>
<dbReference type="EMBL" id="CAJEWN010001222">
    <property type="protein sequence ID" value="CAD2195528.1"/>
    <property type="molecule type" value="Genomic_DNA"/>
</dbReference>
<dbReference type="PROSITE" id="PS50267">
    <property type="entry name" value="NA_NEUROTRAN_SYMP_3"/>
    <property type="match status" value="1"/>
</dbReference>
<name>A0A6V7X8E6_MELEN</name>
<evidence type="ECO:0000256" key="4">
    <source>
        <dbReference type="ARBA" id="ARBA00022847"/>
    </source>
</evidence>
<dbReference type="InterPro" id="IPR000175">
    <property type="entry name" value="Na/ntran_symport"/>
</dbReference>
<feature type="region of interest" description="Disordered" evidence="8">
    <location>
        <begin position="823"/>
        <end position="853"/>
    </location>
</feature>
<feature type="binding site" evidence="7">
    <location>
        <position position="552"/>
    </location>
    <ligand>
        <name>Na(+)</name>
        <dbReference type="ChEBI" id="CHEBI:29101"/>
        <label>1</label>
    </ligand>
</feature>
<feature type="transmembrane region" description="Helical" evidence="9">
    <location>
        <begin position="444"/>
        <end position="465"/>
    </location>
</feature>
<feature type="binding site" evidence="7">
    <location>
        <position position="183"/>
    </location>
    <ligand>
        <name>Na(+)</name>
        <dbReference type="ChEBI" id="CHEBI:29101"/>
        <label>1</label>
    </ligand>
</feature>
<evidence type="ECO:0000256" key="2">
    <source>
        <dbReference type="ARBA" id="ARBA00022448"/>
    </source>
</evidence>
<feature type="transmembrane region" description="Helical" evidence="9">
    <location>
        <begin position="471"/>
        <end position="495"/>
    </location>
</feature>
<evidence type="ECO:0000256" key="1">
    <source>
        <dbReference type="ARBA" id="ARBA00004141"/>
    </source>
</evidence>
<organism evidence="10 11">
    <name type="scientific">Meloidogyne enterolobii</name>
    <name type="common">Root-knot nematode worm</name>
    <name type="synonym">Meloidogyne mayaguensis</name>
    <dbReference type="NCBI Taxonomy" id="390850"/>
    <lineage>
        <taxon>Eukaryota</taxon>
        <taxon>Metazoa</taxon>
        <taxon>Ecdysozoa</taxon>
        <taxon>Nematoda</taxon>
        <taxon>Chromadorea</taxon>
        <taxon>Rhabditida</taxon>
        <taxon>Tylenchina</taxon>
        <taxon>Tylenchomorpha</taxon>
        <taxon>Tylenchoidea</taxon>
        <taxon>Meloidogynidae</taxon>
        <taxon>Meloidogyninae</taxon>
        <taxon>Meloidogyne</taxon>
    </lineage>
</organism>
<feature type="transmembrane region" description="Helical" evidence="9">
    <location>
        <begin position="174"/>
        <end position="196"/>
    </location>
</feature>